<proteinExistence type="predicted"/>
<feature type="region of interest" description="Disordered" evidence="2">
    <location>
        <begin position="200"/>
        <end position="253"/>
    </location>
</feature>
<feature type="region of interest" description="Disordered" evidence="2">
    <location>
        <begin position="346"/>
        <end position="375"/>
    </location>
</feature>
<evidence type="ECO:0000256" key="2">
    <source>
        <dbReference type="SAM" id="MobiDB-lite"/>
    </source>
</evidence>
<keyword evidence="4" id="KW-1185">Reference proteome</keyword>
<feature type="compositionally biased region" description="Low complexity" evidence="2">
    <location>
        <begin position="19"/>
        <end position="41"/>
    </location>
</feature>
<dbReference type="AlphaFoldDB" id="A0A9W6BDP7"/>
<feature type="region of interest" description="Disordered" evidence="2">
    <location>
        <begin position="299"/>
        <end position="333"/>
    </location>
</feature>
<evidence type="ECO:0000256" key="1">
    <source>
        <dbReference type="SAM" id="Coils"/>
    </source>
</evidence>
<reference evidence="3 4" key="1">
    <citation type="journal article" date="2023" name="Commun. Biol.">
        <title>Reorganization of the ancestral sex-determining regions during the evolution of trioecy in Pleodorina starrii.</title>
        <authorList>
            <person name="Takahashi K."/>
            <person name="Suzuki S."/>
            <person name="Kawai-Toyooka H."/>
            <person name="Yamamoto K."/>
            <person name="Hamaji T."/>
            <person name="Ootsuki R."/>
            <person name="Yamaguchi H."/>
            <person name="Kawachi M."/>
            <person name="Higashiyama T."/>
            <person name="Nozaki H."/>
        </authorList>
    </citation>
    <scope>NUCLEOTIDE SEQUENCE [LARGE SCALE GENOMIC DNA]</scope>
    <source>
        <strain evidence="3 4">NIES-4479</strain>
    </source>
</reference>
<feature type="compositionally biased region" description="Low complexity" evidence="2">
    <location>
        <begin position="87"/>
        <end position="98"/>
    </location>
</feature>
<comment type="caution">
    <text evidence="3">The sequence shown here is derived from an EMBL/GenBank/DDBJ whole genome shotgun (WGS) entry which is preliminary data.</text>
</comment>
<evidence type="ECO:0000313" key="3">
    <source>
        <dbReference type="EMBL" id="GLC49656.1"/>
    </source>
</evidence>
<feature type="compositionally biased region" description="Basic and acidic residues" evidence="2">
    <location>
        <begin position="227"/>
        <end position="241"/>
    </location>
</feature>
<feature type="region of interest" description="Disordered" evidence="2">
    <location>
        <begin position="1"/>
        <end position="126"/>
    </location>
</feature>
<name>A0A9W6BDP7_9CHLO</name>
<protein>
    <submittedName>
        <fullName evidence="3">Uncharacterized protein</fullName>
    </submittedName>
</protein>
<keyword evidence="1" id="KW-0175">Coiled coil</keyword>
<dbReference type="EMBL" id="BRXU01000002">
    <property type="protein sequence ID" value="GLC49656.1"/>
    <property type="molecule type" value="Genomic_DNA"/>
</dbReference>
<dbReference type="Proteomes" id="UP001165080">
    <property type="component" value="Unassembled WGS sequence"/>
</dbReference>
<accession>A0A9W6BDP7</accession>
<feature type="coiled-coil region" evidence="1">
    <location>
        <begin position="513"/>
        <end position="551"/>
    </location>
</feature>
<gene>
    <name evidence="3" type="primary">PLEST008700</name>
    <name evidence="3" type="ORF">PLESTB_000271900</name>
</gene>
<feature type="compositionally biased region" description="Low complexity" evidence="2">
    <location>
        <begin position="300"/>
        <end position="332"/>
    </location>
</feature>
<organism evidence="3 4">
    <name type="scientific">Pleodorina starrii</name>
    <dbReference type="NCBI Taxonomy" id="330485"/>
    <lineage>
        <taxon>Eukaryota</taxon>
        <taxon>Viridiplantae</taxon>
        <taxon>Chlorophyta</taxon>
        <taxon>core chlorophytes</taxon>
        <taxon>Chlorophyceae</taxon>
        <taxon>CS clade</taxon>
        <taxon>Chlamydomonadales</taxon>
        <taxon>Volvocaceae</taxon>
        <taxon>Pleodorina</taxon>
    </lineage>
</organism>
<sequence>MNGGPSAPPAVHGAGGLGRAAPHTPAAGAAGPSTTVKLEPGAEAEEEFGGRGDADVLSDGCSEDPDDYDIGGAAAGARGSDGGGPDYGRQQQAAAAAAGDVNTPLLGTHSGPQNQTDGKQRGKTSRFPWGKAVNEAKSKTTYLEYLDQAIREKEVKNVTGAKETVELLLPVMQQYIRDAGGDGSLLTFRRLQSKLTSLRKKPTGEESVAGVGAKRPLESINGVLTPDPRRPGPRRQQDVRENPTSNGLAAGAPAEAMDATNAPADVARANGGAAAAVPHVGAAAASGPLYSAVGTEDLGPASAASRGPAAASREPPPARAAHNPVAAQAAAARDGLVHEEGGAAMAGGAPEQQAPDGGRSSGNLHTNRHQQEPGLEESIELSLADAFLGGESDAAGGATGPADEGMLRTCGMLDDELQGIAATIALLDPGMLQSLAAAKDKAANEAEGSKAVATAAKEDARMAGVNAAAARERLREMYMAAGKACSEAVQQLATAEHAAAYDRDANKVLRVTLEDAEEEMFDFAAECEQAVDRARQAAEKAEADRVAASSAETSYQDVEEAAVKVRERLGGGSGSGGGGGEEIVRQLPDLVKWAVDFMGRLSPERRLAAVRAAAAAAREGGSNEEQELRLFARLPRLQERSHENKDMLAFRLAQQITNRYLRVGGRRAV</sequence>
<evidence type="ECO:0000313" key="4">
    <source>
        <dbReference type="Proteomes" id="UP001165080"/>
    </source>
</evidence>